<feature type="region of interest" description="Disordered" evidence="1">
    <location>
        <begin position="221"/>
        <end position="279"/>
    </location>
</feature>
<dbReference type="RefSeq" id="WP_371947353.1">
    <property type="nucleotide sequence ID" value="NZ_JAXCEI010000001.1"/>
</dbReference>
<protein>
    <submittedName>
        <fullName evidence="2">Uncharacterized protein</fullName>
    </submittedName>
</protein>
<dbReference type="Proteomes" id="UP001569963">
    <property type="component" value="Unassembled WGS sequence"/>
</dbReference>
<organism evidence="2 3">
    <name type="scientific">Actinomadura monticuli</name>
    <dbReference type="NCBI Taxonomy" id="3097367"/>
    <lineage>
        <taxon>Bacteria</taxon>
        <taxon>Bacillati</taxon>
        <taxon>Actinomycetota</taxon>
        <taxon>Actinomycetes</taxon>
        <taxon>Streptosporangiales</taxon>
        <taxon>Thermomonosporaceae</taxon>
        <taxon>Actinomadura</taxon>
    </lineage>
</organism>
<keyword evidence="3" id="KW-1185">Reference proteome</keyword>
<evidence type="ECO:0000313" key="2">
    <source>
        <dbReference type="EMBL" id="MFA1538028.1"/>
    </source>
</evidence>
<comment type="caution">
    <text evidence="2">The sequence shown here is derived from an EMBL/GenBank/DDBJ whole genome shotgun (WGS) entry which is preliminary data.</text>
</comment>
<proteinExistence type="predicted"/>
<sequence length="279" mass="30025">MAEAGAEEFAEFGAAALDSFQALFEETEHLDHRSNTTHARELLGDLLIDLMHYAHHRGLEFNDILAQANGHYLSEHNSPDVLAIGSTVQLDGPAADEAVLLGHPTRGCVTGLLVPFDGPTEYHVRLLGENISRSIIAADLQPAPPFPNTHTSQGVVTNPLQAEEILLDAMTRIGHADINGIQPQQTDLDDHQVLLDALVSWNGIDERNVTDLLLARVEPRLSTSSPDAASSGAAPSPAQLAARDFPIPLDQGLTEHQPALNAPPARSTAHPDRRPGRPR</sequence>
<dbReference type="EMBL" id="JAXCEI010000001">
    <property type="protein sequence ID" value="MFA1538028.1"/>
    <property type="molecule type" value="Genomic_DNA"/>
</dbReference>
<reference evidence="2 3" key="1">
    <citation type="submission" date="2023-11" db="EMBL/GenBank/DDBJ databases">
        <title>Actinomadura monticuli sp. nov., isolated from volcanic ash.</title>
        <authorList>
            <person name="Lee S.D."/>
            <person name="Yang H."/>
            <person name="Kim I.S."/>
        </authorList>
    </citation>
    <scope>NUCLEOTIDE SEQUENCE [LARGE SCALE GENOMIC DNA]</scope>
    <source>
        <strain evidence="2 3">DLS-62</strain>
    </source>
</reference>
<name>A0ABV4Q4P0_9ACTN</name>
<feature type="compositionally biased region" description="Low complexity" evidence="1">
    <location>
        <begin position="222"/>
        <end position="242"/>
    </location>
</feature>
<feature type="compositionally biased region" description="Basic and acidic residues" evidence="1">
    <location>
        <begin position="269"/>
        <end position="279"/>
    </location>
</feature>
<evidence type="ECO:0000313" key="3">
    <source>
        <dbReference type="Proteomes" id="UP001569963"/>
    </source>
</evidence>
<gene>
    <name evidence="2" type="ORF">SM611_03725</name>
</gene>
<accession>A0ABV4Q4P0</accession>
<evidence type="ECO:0000256" key="1">
    <source>
        <dbReference type="SAM" id="MobiDB-lite"/>
    </source>
</evidence>